<sequence>MEELEQKVLYETRRHASRPFRPNYPPHQAIVGSKWSFLSLFRIGGRLRNKWIGYNQPQRIERSVSLFISSSGERVAVAAGNQITILRKKDDYLDSFGIFLDTNVASFTMGAWSESCNVLGVVDDTNTIYFIKSNGEEISIIQYYGSMILLVYLHHCCIRWFYLANGDQ</sequence>
<evidence type="ECO:0000313" key="1">
    <source>
        <dbReference type="Proteomes" id="UP000504609"/>
    </source>
</evidence>
<name>A0A6J1H5I1_CUCMO</name>
<organism evidence="1 2">
    <name type="scientific">Cucurbita moschata</name>
    <name type="common">Winter crookneck squash</name>
    <name type="synonym">Cucurbita pepo var. moschata</name>
    <dbReference type="NCBI Taxonomy" id="3662"/>
    <lineage>
        <taxon>Eukaryota</taxon>
        <taxon>Viridiplantae</taxon>
        <taxon>Streptophyta</taxon>
        <taxon>Embryophyta</taxon>
        <taxon>Tracheophyta</taxon>
        <taxon>Spermatophyta</taxon>
        <taxon>Magnoliopsida</taxon>
        <taxon>eudicotyledons</taxon>
        <taxon>Gunneridae</taxon>
        <taxon>Pentapetalae</taxon>
        <taxon>rosids</taxon>
        <taxon>fabids</taxon>
        <taxon>Cucurbitales</taxon>
        <taxon>Cucurbitaceae</taxon>
        <taxon>Cucurbiteae</taxon>
        <taxon>Cucurbita</taxon>
    </lineage>
</organism>
<dbReference type="GO" id="GO:0070939">
    <property type="term" value="C:Dsl1/NZR complex"/>
    <property type="evidence" value="ECO:0007669"/>
    <property type="project" value="TreeGrafter"/>
</dbReference>
<dbReference type="AlphaFoldDB" id="A0A6J1H5I1"/>
<dbReference type="PANTHER" id="PTHR15922">
    <property type="entry name" value="NEUROBLASTOMA-AMPLIFIED SEQUENCE"/>
    <property type="match status" value="1"/>
</dbReference>
<dbReference type="Proteomes" id="UP000504609">
    <property type="component" value="Unplaced"/>
</dbReference>
<evidence type="ECO:0000313" key="2">
    <source>
        <dbReference type="RefSeq" id="XP_022959283.1"/>
    </source>
</evidence>
<proteinExistence type="predicted"/>
<gene>
    <name evidence="2" type="primary">LOC111460309</name>
</gene>
<dbReference type="RefSeq" id="XP_022959283.1">
    <property type="nucleotide sequence ID" value="XM_023103515.1"/>
</dbReference>
<dbReference type="PANTHER" id="PTHR15922:SF2">
    <property type="entry name" value="NBAS SUBUNIT OF NRZ TETHERING COMPLEX"/>
    <property type="match status" value="1"/>
</dbReference>
<dbReference type="GO" id="GO:0006890">
    <property type="term" value="P:retrograde vesicle-mediated transport, Golgi to endoplasmic reticulum"/>
    <property type="evidence" value="ECO:0007669"/>
    <property type="project" value="TreeGrafter"/>
</dbReference>
<dbReference type="GeneID" id="111460309"/>
<accession>A0A6J1H5I1</accession>
<reference evidence="2" key="1">
    <citation type="submission" date="2025-08" db="UniProtKB">
        <authorList>
            <consortium name="RefSeq"/>
        </authorList>
    </citation>
    <scope>IDENTIFICATION</scope>
    <source>
        <tissue evidence="2">Young leaves</tissue>
    </source>
</reference>
<dbReference type="KEGG" id="cmos:111460309"/>
<protein>
    <submittedName>
        <fullName evidence="2">MAG2-interacting protein 2-like</fullName>
    </submittedName>
</protein>
<dbReference type="GO" id="GO:0000149">
    <property type="term" value="F:SNARE binding"/>
    <property type="evidence" value="ECO:0007669"/>
    <property type="project" value="TreeGrafter"/>
</dbReference>
<keyword evidence="1" id="KW-1185">Reference proteome</keyword>